<accession>A0A484ZPR3</accession>
<evidence type="ECO:0000313" key="2">
    <source>
        <dbReference type="Proteomes" id="UP000373449"/>
    </source>
</evidence>
<reference evidence="1 2" key="1">
    <citation type="submission" date="2019-03" db="EMBL/GenBank/DDBJ databases">
        <authorList>
            <consortium name="Pathogen Informatics"/>
        </authorList>
    </citation>
    <scope>NUCLEOTIDE SEQUENCE [LARGE SCALE GENOMIC DNA]</scope>
    <source>
        <strain evidence="1 2">NCTC12282</strain>
    </source>
</reference>
<organism evidence="1 2">
    <name type="scientific">Budvicia aquatica</name>
    <dbReference type="NCBI Taxonomy" id="82979"/>
    <lineage>
        <taxon>Bacteria</taxon>
        <taxon>Pseudomonadati</taxon>
        <taxon>Pseudomonadota</taxon>
        <taxon>Gammaproteobacteria</taxon>
        <taxon>Enterobacterales</taxon>
        <taxon>Budviciaceae</taxon>
        <taxon>Budvicia</taxon>
    </lineage>
</organism>
<name>A0A484ZPR3_9GAMM</name>
<evidence type="ECO:0000313" key="1">
    <source>
        <dbReference type="EMBL" id="VFS49988.1"/>
    </source>
</evidence>
<gene>
    <name evidence="1" type="ORF">NCTC12282_04279</name>
</gene>
<sequence>MAIYYVLYRAITMTTLTSVGIDIASKKFDATIWIEAKKYKNKVFANTPDGFHAFLLWLAPYGLPLATFIHDAGYLVSVENPARIHAFGQSELIRNKTDKGMLK</sequence>
<protein>
    <submittedName>
        <fullName evidence="1">Uncharacterized protein</fullName>
    </submittedName>
</protein>
<dbReference type="Proteomes" id="UP000373449">
    <property type="component" value="Unassembled WGS sequence"/>
</dbReference>
<proteinExistence type="predicted"/>
<dbReference type="AlphaFoldDB" id="A0A484ZPR3"/>
<dbReference type="EMBL" id="CAADJA010000002">
    <property type="protein sequence ID" value="VFS49988.1"/>
    <property type="molecule type" value="Genomic_DNA"/>
</dbReference>